<keyword evidence="2" id="KW-1185">Reference proteome</keyword>
<dbReference type="EMBL" id="MU001641">
    <property type="protein sequence ID" value="KAF2479610.1"/>
    <property type="molecule type" value="Genomic_DNA"/>
</dbReference>
<sequence length="165" mass="18186">MECRASFKSTMRVRIVKAPHACSASCTTRPRRQLGCRSDASRRTSRTLGRLLLGCSRAMVGMQIVREARLVIGLRRLWTRSEKSSSARSSPGVDVSRRWCTSASAVVEDCASTSGILFELTCRELEAFAVYSRAGQNSGNKNTLEALTTAEILAALQEFDMAMRM</sequence>
<dbReference type="GeneID" id="54475704"/>
<evidence type="ECO:0000313" key="1">
    <source>
        <dbReference type="EMBL" id="KAF2479610.1"/>
    </source>
</evidence>
<dbReference type="Proteomes" id="UP000799767">
    <property type="component" value="Unassembled WGS sequence"/>
</dbReference>
<organism evidence="1 2">
    <name type="scientific">Neohortaea acidophila</name>
    <dbReference type="NCBI Taxonomy" id="245834"/>
    <lineage>
        <taxon>Eukaryota</taxon>
        <taxon>Fungi</taxon>
        <taxon>Dikarya</taxon>
        <taxon>Ascomycota</taxon>
        <taxon>Pezizomycotina</taxon>
        <taxon>Dothideomycetes</taxon>
        <taxon>Dothideomycetidae</taxon>
        <taxon>Mycosphaerellales</taxon>
        <taxon>Teratosphaeriaceae</taxon>
        <taxon>Neohortaea</taxon>
    </lineage>
</organism>
<protein>
    <submittedName>
        <fullName evidence="1">Uncharacterized protein</fullName>
    </submittedName>
</protein>
<name>A0A6A6PHW9_9PEZI</name>
<dbReference type="AlphaFoldDB" id="A0A6A6PHW9"/>
<proteinExistence type="predicted"/>
<dbReference type="RefSeq" id="XP_033586180.1">
    <property type="nucleotide sequence ID" value="XM_033734702.1"/>
</dbReference>
<accession>A0A6A6PHW9</accession>
<evidence type="ECO:0000313" key="2">
    <source>
        <dbReference type="Proteomes" id="UP000799767"/>
    </source>
</evidence>
<gene>
    <name evidence="1" type="ORF">BDY17DRAFT_304280</name>
</gene>
<reference evidence="1" key="1">
    <citation type="journal article" date="2020" name="Stud. Mycol.">
        <title>101 Dothideomycetes genomes: a test case for predicting lifestyles and emergence of pathogens.</title>
        <authorList>
            <person name="Haridas S."/>
            <person name="Albert R."/>
            <person name="Binder M."/>
            <person name="Bloem J."/>
            <person name="Labutti K."/>
            <person name="Salamov A."/>
            <person name="Andreopoulos B."/>
            <person name="Baker S."/>
            <person name="Barry K."/>
            <person name="Bills G."/>
            <person name="Bluhm B."/>
            <person name="Cannon C."/>
            <person name="Castanera R."/>
            <person name="Culley D."/>
            <person name="Daum C."/>
            <person name="Ezra D."/>
            <person name="Gonzalez J."/>
            <person name="Henrissat B."/>
            <person name="Kuo A."/>
            <person name="Liang C."/>
            <person name="Lipzen A."/>
            <person name="Lutzoni F."/>
            <person name="Magnuson J."/>
            <person name="Mondo S."/>
            <person name="Nolan M."/>
            <person name="Ohm R."/>
            <person name="Pangilinan J."/>
            <person name="Park H.-J."/>
            <person name="Ramirez L."/>
            <person name="Alfaro M."/>
            <person name="Sun H."/>
            <person name="Tritt A."/>
            <person name="Yoshinaga Y."/>
            <person name="Zwiers L.-H."/>
            <person name="Turgeon B."/>
            <person name="Goodwin S."/>
            <person name="Spatafora J."/>
            <person name="Crous P."/>
            <person name="Grigoriev I."/>
        </authorList>
    </citation>
    <scope>NUCLEOTIDE SEQUENCE</scope>
    <source>
        <strain evidence="1">CBS 113389</strain>
    </source>
</reference>